<sequence length="70" mass="7605">MLPRERPFKSSTVAKTFPAIFPSNMPQTLKSIGLRSGLEAGHKFLSRNPGKCASKTANVDLEPWDGAQSC</sequence>
<dbReference type="Proteomes" id="UP000005237">
    <property type="component" value="Unassembled WGS sequence"/>
</dbReference>
<organism evidence="1 2">
    <name type="scientific">Caenorhabditis japonica</name>
    <dbReference type="NCBI Taxonomy" id="281687"/>
    <lineage>
        <taxon>Eukaryota</taxon>
        <taxon>Metazoa</taxon>
        <taxon>Ecdysozoa</taxon>
        <taxon>Nematoda</taxon>
        <taxon>Chromadorea</taxon>
        <taxon>Rhabditida</taxon>
        <taxon>Rhabditina</taxon>
        <taxon>Rhabditomorpha</taxon>
        <taxon>Rhabditoidea</taxon>
        <taxon>Rhabditidae</taxon>
        <taxon>Peloderinae</taxon>
        <taxon>Caenorhabditis</taxon>
    </lineage>
</organism>
<accession>A0A8R1EI39</accession>
<reference evidence="2" key="1">
    <citation type="submission" date="2010-08" db="EMBL/GenBank/DDBJ databases">
        <authorList>
            <consortium name="Caenorhabditis japonica Sequencing Consortium"/>
            <person name="Wilson R.K."/>
        </authorList>
    </citation>
    <scope>NUCLEOTIDE SEQUENCE [LARGE SCALE GENOMIC DNA]</scope>
    <source>
        <strain evidence="2">DF5081</strain>
    </source>
</reference>
<name>A0A8R1EI39_CAEJA</name>
<reference evidence="1" key="2">
    <citation type="submission" date="2022-06" db="UniProtKB">
        <authorList>
            <consortium name="EnsemblMetazoa"/>
        </authorList>
    </citation>
    <scope>IDENTIFICATION</scope>
    <source>
        <strain evidence="1">DF5081</strain>
    </source>
</reference>
<evidence type="ECO:0000313" key="1">
    <source>
        <dbReference type="EnsemblMetazoa" id="CJA37383.1"/>
    </source>
</evidence>
<proteinExistence type="predicted"/>
<dbReference type="EnsemblMetazoa" id="CJA37383.1">
    <property type="protein sequence ID" value="CJA37383.1"/>
    <property type="gene ID" value="WBGene00213230"/>
</dbReference>
<dbReference type="AlphaFoldDB" id="A0A8R1EI39"/>
<evidence type="ECO:0000313" key="2">
    <source>
        <dbReference type="Proteomes" id="UP000005237"/>
    </source>
</evidence>
<keyword evidence="2" id="KW-1185">Reference proteome</keyword>
<protein>
    <submittedName>
        <fullName evidence="1">Uncharacterized protein</fullName>
    </submittedName>
</protein>